<dbReference type="RefSeq" id="WP_180284191.1">
    <property type="nucleotide sequence ID" value="NZ_JABFDB010000018.1"/>
</dbReference>
<sequence>MIYIVSPGGTREKGGMGRVVDNVTSDLAKHRPDVRFTVVDTYGPGRFHLMPFYFLLACLRLATSFAGGRAQLAHVHMADYGSVLRKGIVLAIARAFRVPVVLHMHAGRFPDQYRNSSRLARFGIRKVIGMADEVVVLGDYWRRFMQEEFQGIANRVTVLHNAVPGPAALAPRAPTPDPVRLLFLGRLIPLKGIAYLLEALATDALKARDWRLTIAGDGDLEAHRRKVAEAGIADRVHFTGWLSQEGCRQELAKADVLVQPSLFEGLPMSVLEGMAHGLAVVATPVGAVPDAVEDGVTGLLVPPGESAPLADALCRVIDDAELRARLGAGARTRFETQFDMPVCRDRIVELYRRNARFWPADADTTTASFAARGAR</sequence>
<accession>A0ABX2TDX8</accession>
<evidence type="ECO:0000313" key="3">
    <source>
        <dbReference type="Proteomes" id="UP000584642"/>
    </source>
</evidence>
<dbReference type="Proteomes" id="UP000584642">
    <property type="component" value="Unassembled WGS sequence"/>
</dbReference>
<dbReference type="InterPro" id="IPR028098">
    <property type="entry name" value="Glyco_trans_4-like_N"/>
</dbReference>
<comment type="caution">
    <text evidence="2">The sequence shown here is derived from an EMBL/GenBank/DDBJ whole genome shotgun (WGS) entry which is preliminary data.</text>
</comment>
<evidence type="ECO:0000313" key="2">
    <source>
        <dbReference type="EMBL" id="NYZ22411.1"/>
    </source>
</evidence>
<dbReference type="Pfam" id="PF13579">
    <property type="entry name" value="Glyco_trans_4_4"/>
    <property type="match status" value="1"/>
</dbReference>
<dbReference type="Pfam" id="PF13692">
    <property type="entry name" value="Glyco_trans_1_4"/>
    <property type="match status" value="1"/>
</dbReference>
<dbReference type="SUPFAM" id="SSF53756">
    <property type="entry name" value="UDP-Glycosyltransferase/glycogen phosphorylase"/>
    <property type="match status" value="1"/>
</dbReference>
<evidence type="ECO:0000259" key="1">
    <source>
        <dbReference type="Pfam" id="PF13579"/>
    </source>
</evidence>
<dbReference type="PANTHER" id="PTHR12526">
    <property type="entry name" value="GLYCOSYLTRANSFERASE"/>
    <property type="match status" value="1"/>
</dbReference>
<keyword evidence="3" id="KW-1185">Reference proteome</keyword>
<protein>
    <submittedName>
        <fullName evidence="2">Glycosyltransferase family 4 protein</fullName>
    </submittedName>
</protein>
<gene>
    <name evidence="2" type="ORF">HND93_22105</name>
</gene>
<organism evidence="2 3">
    <name type="scientific">Azospirillum oleiclasticum</name>
    <dbReference type="NCBI Taxonomy" id="2735135"/>
    <lineage>
        <taxon>Bacteria</taxon>
        <taxon>Pseudomonadati</taxon>
        <taxon>Pseudomonadota</taxon>
        <taxon>Alphaproteobacteria</taxon>
        <taxon>Rhodospirillales</taxon>
        <taxon>Azospirillaceae</taxon>
        <taxon>Azospirillum</taxon>
    </lineage>
</organism>
<name>A0ABX2TDX8_9PROT</name>
<dbReference type="CDD" id="cd03801">
    <property type="entry name" value="GT4_PimA-like"/>
    <property type="match status" value="1"/>
</dbReference>
<dbReference type="EMBL" id="JABFDB010000018">
    <property type="protein sequence ID" value="NYZ22411.1"/>
    <property type="molecule type" value="Genomic_DNA"/>
</dbReference>
<dbReference type="Gene3D" id="3.40.50.2000">
    <property type="entry name" value="Glycogen Phosphorylase B"/>
    <property type="match status" value="2"/>
</dbReference>
<proteinExistence type="predicted"/>
<feature type="domain" description="Glycosyltransferase subfamily 4-like N-terminal" evidence="1">
    <location>
        <begin position="31"/>
        <end position="161"/>
    </location>
</feature>
<reference evidence="2 3" key="1">
    <citation type="submission" date="2020-05" db="EMBL/GenBank/DDBJ databases">
        <title>Azospirillum oleiclasticum sp. nov, a nitrogen-fixing and heavy crude oil-emulsifying bacterium isolated from the crude oil of Yumen Oilfield.</title>
        <authorList>
            <person name="Wu D."/>
            <person name="Cai M."/>
            <person name="Zhang X."/>
        </authorList>
    </citation>
    <scope>NUCLEOTIDE SEQUENCE [LARGE SCALE GENOMIC DNA]</scope>
    <source>
        <strain evidence="2 3">ROY-1-1-2</strain>
    </source>
</reference>
<dbReference type="PANTHER" id="PTHR12526:SF631">
    <property type="entry name" value="BLL6306 PROTEIN"/>
    <property type="match status" value="1"/>
</dbReference>